<dbReference type="SUPFAM" id="SSF102198">
    <property type="entry name" value="Putative cyclase"/>
    <property type="match status" value="1"/>
</dbReference>
<dbReference type="OrthoDB" id="5396at2759"/>
<evidence type="ECO:0000313" key="3">
    <source>
        <dbReference type="Proteomes" id="UP000756132"/>
    </source>
</evidence>
<name>A0A9Q8PDT5_PASFU</name>
<proteinExistence type="inferred from homology"/>
<dbReference type="GO" id="GO:0019441">
    <property type="term" value="P:L-tryptophan catabolic process to kynurenine"/>
    <property type="evidence" value="ECO:0007669"/>
    <property type="project" value="InterPro"/>
</dbReference>
<dbReference type="Gene3D" id="3.50.30.50">
    <property type="entry name" value="Putative cyclase"/>
    <property type="match status" value="1"/>
</dbReference>
<comment type="similarity">
    <text evidence="1">Belongs to the Cyclase 1 superfamily.</text>
</comment>
<reference evidence="2" key="1">
    <citation type="submission" date="2021-12" db="EMBL/GenBank/DDBJ databases">
        <authorList>
            <person name="Zaccaron A."/>
            <person name="Stergiopoulos I."/>
        </authorList>
    </citation>
    <scope>NUCLEOTIDE SEQUENCE</scope>
    <source>
        <strain evidence="2">Race5_Kim</strain>
    </source>
</reference>
<evidence type="ECO:0000256" key="1">
    <source>
        <dbReference type="ARBA" id="ARBA00007865"/>
    </source>
</evidence>
<dbReference type="Proteomes" id="UP000756132">
    <property type="component" value="Chromosome 8"/>
</dbReference>
<dbReference type="InterPro" id="IPR007325">
    <property type="entry name" value="KFase/CYL"/>
</dbReference>
<dbReference type="PANTHER" id="PTHR34861">
    <property type="match status" value="1"/>
</dbReference>
<dbReference type="Pfam" id="PF04199">
    <property type="entry name" value="Cyclase"/>
    <property type="match status" value="1"/>
</dbReference>
<dbReference type="KEGG" id="ffu:CLAFUR5_10997"/>
<dbReference type="PANTHER" id="PTHR34861:SF10">
    <property type="entry name" value="CYCLASE"/>
    <property type="match status" value="1"/>
</dbReference>
<protein>
    <submittedName>
        <fullName evidence="2">Uncharacterized protein</fullName>
    </submittedName>
</protein>
<sequence length="347" mass="38200">MATETWNPDSTEFPTIHNLPAIEGAPKFAAWFWGKDDHIGRLNLLTPTRVKAAAAEIKTGELARTDLPLNVPEVPSFGRQSFKHEIKPLRKDLAYDDVYSLNTQSGTQWDGFRHVAHQEKGVFYNGVTGADIDGESPNDRDSIHYWSLHGFAGRGVLLDYRTWATAQGIKYDSATKHEISYSALAATGKSQGIDIRPASQGGDIQIGDILFIRSGFTEDYYARSSSHNTAIAKRVFAPEGPDDKIQAWAGAKQEDEVRDWLHDCYFAAVAGDSPTFEAFPPPAHGSGWEGLHERILACWGMPLGEMLDLEKVAELAKKNKKWTFFFTSATANVVGGVASHVNGTAIF</sequence>
<dbReference type="EMBL" id="CP090170">
    <property type="protein sequence ID" value="UJO20643.1"/>
    <property type="molecule type" value="Genomic_DNA"/>
</dbReference>
<dbReference type="InterPro" id="IPR037175">
    <property type="entry name" value="KFase_sf"/>
</dbReference>
<dbReference type="OMA" id="TGWWTRF"/>
<dbReference type="AlphaFoldDB" id="A0A9Q8PDT5"/>
<dbReference type="RefSeq" id="XP_047765009.1">
    <property type="nucleotide sequence ID" value="XM_047910145.1"/>
</dbReference>
<gene>
    <name evidence="2" type="ORF">CLAFUR5_10997</name>
</gene>
<dbReference type="GeneID" id="71990875"/>
<reference evidence="2" key="2">
    <citation type="journal article" date="2022" name="Microb. Genom.">
        <title>A chromosome-scale genome assembly of the tomato pathogen Cladosporium fulvum reveals a compartmentalized genome architecture and the presence of a dispensable chromosome.</title>
        <authorList>
            <person name="Zaccaron A.Z."/>
            <person name="Chen L.H."/>
            <person name="Samaras A."/>
            <person name="Stergiopoulos I."/>
        </authorList>
    </citation>
    <scope>NUCLEOTIDE SEQUENCE</scope>
    <source>
        <strain evidence="2">Race5_Kim</strain>
    </source>
</reference>
<dbReference type="GO" id="GO:0004061">
    <property type="term" value="F:arylformamidase activity"/>
    <property type="evidence" value="ECO:0007669"/>
    <property type="project" value="InterPro"/>
</dbReference>
<evidence type="ECO:0000313" key="2">
    <source>
        <dbReference type="EMBL" id="UJO20643.1"/>
    </source>
</evidence>
<accession>A0A9Q8PDT5</accession>
<keyword evidence="3" id="KW-1185">Reference proteome</keyword>
<organism evidence="2 3">
    <name type="scientific">Passalora fulva</name>
    <name type="common">Tomato leaf mold</name>
    <name type="synonym">Cladosporium fulvum</name>
    <dbReference type="NCBI Taxonomy" id="5499"/>
    <lineage>
        <taxon>Eukaryota</taxon>
        <taxon>Fungi</taxon>
        <taxon>Dikarya</taxon>
        <taxon>Ascomycota</taxon>
        <taxon>Pezizomycotina</taxon>
        <taxon>Dothideomycetes</taxon>
        <taxon>Dothideomycetidae</taxon>
        <taxon>Mycosphaerellales</taxon>
        <taxon>Mycosphaerellaceae</taxon>
        <taxon>Fulvia</taxon>
    </lineage>
</organism>